<dbReference type="Gene3D" id="3.30.70.330">
    <property type="match status" value="1"/>
</dbReference>
<evidence type="ECO:0000259" key="3">
    <source>
        <dbReference type="PROSITE" id="PS50102"/>
    </source>
</evidence>
<comment type="caution">
    <text evidence="4">The sequence shown here is derived from an EMBL/GenBank/DDBJ whole genome shotgun (WGS) entry which is preliminary data.</text>
</comment>
<evidence type="ECO:0000313" key="4">
    <source>
        <dbReference type="EMBL" id="GBL72805.1"/>
    </source>
</evidence>
<dbReference type="OrthoDB" id="267048at2759"/>
<feature type="domain" description="RRM" evidence="3">
    <location>
        <begin position="38"/>
        <end position="79"/>
    </location>
</feature>
<name>A0A4Y2A093_ARAVE</name>
<sequence>MQVLLTANTTNDKCYKPLSDSLEMGLSALGGQPDQDSIKMFVGQIPRHWNERDLTKIFEEFGPVYQISVLRDKISQQSRDIQSLRTSLLYYRKIICTSLSQVHLGLKLFTVRNCCHNLLSTTSFFSMKASCEAYKSVLSDHTLCLPHDS</sequence>
<dbReference type="PROSITE" id="PS50102">
    <property type="entry name" value="RRM"/>
    <property type="match status" value="1"/>
</dbReference>
<dbReference type="Proteomes" id="UP000499080">
    <property type="component" value="Unassembled WGS sequence"/>
</dbReference>
<dbReference type="SUPFAM" id="SSF54928">
    <property type="entry name" value="RNA-binding domain, RBD"/>
    <property type="match status" value="1"/>
</dbReference>
<evidence type="ECO:0000313" key="5">
    <source>
        <dbReference type="Proteomes" id="UP000499080"/>
    </source>
</evidence>
<evidence type="ECO:0000256" key="1">
    <source>
        <dbReference type="ARBA" id="ARBA00022884"/>
    </source>
</evidence>
<gene>
    <name evidence="4" type="ORF">AVEN_128014_1</name>
</gene>
<organism evidence="4 5">
    <name type="scientific">Araneus ventricosus</name>
    <name type="common">Orbweaver spider</name>
    <name type="synonym">Epeira ventricosa</name>
    <dbReference type="NCBI Taxonomy" id="182803"/>
    <lineage>
        <taxon>Eukaryota</taxon>
        <taxon>Metazoa</taxon>
        <taxon>Ecdysozoa</taxon>
        <taxon>Arthropoda</taxon>
        <taxon>Chelicerata</taxon>
        <taxon>Arachnida</taxon>
        <taxon>Araneae</taxon>
        <taxon>Araneomorphae</taxon>
        <taxon>Entelegynae</taxon>
        <taxon>Araneoidea</taxon>
        <taxon>Araneidae</taxon>
        <taxon>Araneus</taxon>
    </lineage>
</organism>
<reference evidence="4 5" key="1">
    <citation type="journal article" date="2019" name="Sci. Rep.">
        <title>Orb-weaving spider Araneus ventricosus genome elucidates the spidroin gene catalogue.</title>
        <authorList>
            <person name="Kono N."/>
            <person name="Nakamura H."/>
            <person name="Ohtoshi R."/>
            <person name="Moran D.A.P."/>
            <person name="Shinohara A."/>
            <person name="Yoshida Y."/>
            <person name="Fujiwara M."/>
            <person name="Mori M."/>
            <person name="Tomita M."/>
            <person name="Arakawa K."/>
        </authorList>
    </citation>
    <scope>NUCLEOTIDE SEQUENCE [LARGE SCALE GENOMIC DNA]</scope>
</reference>
<dbReference type="Pfam" id="PF00076">
    <property type="entry name" value="RRM_1"/>
    <property type="match status" value="1"/>
</dbReference>
<keyword evidence="1 2" id="KW-0694">RNA-binding</keyword>
<dbReference type="InterPro" id="IPR000504">
    <property type="entry name" value="RRM_dom"/>
</dbReference>
<proteinExistence type="predicted"/>
<dbReference type="InterPro" id="IPR035979">
    <property type="entry name" value="RBD_domain_sf"/>
</dbReference>
<dbReference type="EMBL" id="BGPR01000002">
    <property type="protein sequence ID" value="GBL72805.1"/>
    <property type="molecule type" value="Genomic_DNA"/>
</dbReference>
<accession>A0A4Y2A093</accession>
<keyword evidence="5" id="KW-1185">Reference proteome</keyword>
<dbReference type="GO" id="GO:0003723">
    <property type="term" value="F:RNA binding"/>
    <property type="evidence" value="ECO:0007669"/>
    <property type="project" value="UniProtKB-UniRule"/>
</dbReference>
<evidence type="ECO:0000256" key="2">
    <source>
        <dbReference type="PROSITE-ProRule" id="PRU00176"/>
    </source>
</evidence>
<protein>
    <recommendedName>
        <fullName evidence="3">RRM domain-containing protein</fullName>
    </recommendedName>
</protein>
<dbReference type="AlphaFoldDB" id="A0A4Y2A093"/>
<dbReference type="InterPro" id="IPR012677">
    <property type="entry name" value="Nucleotide-bd_a/b_plait_sf"/>
</dbReference>